<dbReference type="Proteomes" id="UP000235388">
    <property type="component" value="Unassembled WGS sequence"/>
</dbReference>
<name>A0A2N5UIS3_9BASI</name>
<comment type="caution">
    <text evidence="3">The sequence shown here is derived from an EMBL/GenBank/DDBJ whole genome shotgun (WGS) entry which is preliminary data.</text>
</comment>
<evidence type="ECO:0000256" key="1">
    <source>
        <dbReference type="SAM" id="MobiDB-lite"/>
    </source>
</evidence>
<feature type="compositionally biased region" description="Polar residues" evidence="1">
    <location>
        <begin position="98"/>
        <end position="107"/>
    </location>
</feature>
<evidence type="ECO:0000313" key="2">
    <source>
        <dbReference type="EMBL" id="PLW30517.1"/>
    </source>
</evidence>
<reference evidence="4 5" key="1">
    <citation type="submission" date="2017-11" db="EMBL/GenBank/DDBJ databases">
        <title>De novo assembly and phasing of dikaryotic genomes from two isolates of Puccinia coronata f. sp. avenae, the causal agent of oat crown rust.</title>
        <authorList>
            <person name="Miller M.E."/>
            <person name="Zhang Y."/>
            <person name="Omidvar V."/>
            <person name="Sperschneider J."/>
            <person name="Schwessinger B."/>
            <person name="Raley C."/>
            <person name="Palmer J.M."/>
            <person name="Garnica D."/>
            <person name="Upadhyaya N."/>
            <person name="Rathjen J."/>
            <person name="Taylor J.M."/>
            <person name="Park R.F."/>
            <person name="Dodds P.N."/>
            <person name="Hirsch C.D."/>
            <person name="Kianian S.F."/>
            <person name="Figueroa M."/>
        </authorList>
    </citation>
    <scope>NUCLEOTIDE SEQUENCE [LARGE SCALE GENOMIC DNA]</scope>
    <source>
        <strain evidence="2">12NC29</strain>
        <strain evidence="3">12SD80</strain>
    </source>
</reference>
<dbReference type="Proteomes" id="UP000235392">
    <property type="component" value="Unassembled WGS sequence"/>
</dbReference>
<organism evidence="3 5">
    <name type="scientific">Puccinia coronata f. sp. avenae</name>
    <dbReference type="NCBI Taxonomy" id="200324"/>
    <lineage>
        <taxon>Eukaryota</taxon>
        <taxon>Fungi</taxon>
        <taxon>Dikarya</taxon>
        <taxon>Basidiomycota</taxon>
        <taxon>Pucciniomycotina</taxon>
        <taxon>Pucciniomycetes</taxon>
        <taxon>Pucciniales</taxon>
        <taxon>Pucciniaceae</taxon>
        <taxon>Puccinia</taxon>
    </lineage>
</organism>
<dbReference type="AlphaFoldDB" id="A0A2N5UIS3"/>
<evidence type="ECO:0000313" key="5">
    <source>
        <dbReference type="Proteomes" id="UP000235392"/>
    </source>
</evidence>
<feature type="region of interest" description="Disordered" evidence="1">
    <location>
        <begin position="98"/>
        <end position="117"/>
    </location>
</feature>
<evidence type="ECO:0000313" key="3">
    <source>
        <dbReference type="EMBL" id="PLW37664.1"/>
    </source>
</evidence>
<dbReference type="EMBL" id="PGCI01000139">
    <property type="protein sequence ID" value="PLW37664.1"/>
    <property type="molecule type" value="Genomic_DNA"/>
</dbReference>
<protein>
    <submittedName>
        <fullName evidence="3">Uncharacterized protein</fullName>
    </submittedName>
</protein>
<gene>
    <name evidence="2" type="ORF">PCANC_24701</name>
    <name evidence="3" type="ORF">PCASD_12170</name>
</gene>
<sequence>MRPSRGRLTLCKVHPRCNGLTLAAAVRQFSELYSSPSFGRFYVLCKFRVILHTFSIALLGLIFDVPSPVTLPSSNLFETFAPIPNQWMKNLNRSQAWRKPSWSSMSRRQTKSDSPKP</sequence>
<evidence type="ECO:0000313" key="4">
    <source>
        <dbReference type="Proteomes" id="UP000235388"/>
    </source>
</evidence>
<keyword evidence="4" id="KW-1185">Reference proteome</keyword>
<proteinExistence type="predicted"/>
<dbReference type="EMBL" id="PGCJ01000375">
    <property type="protein sequence ID" value="PLW30517.1"/>
    <property type="molecule type" value="Genomic_DNA"/>
</dbReference>
<accession>A0A2N5UIS3</accession>